<proteinExistence type="predicted"/>
<name>A0ABS7PFL3_9SPHN</name>
<evidence type="ECO:0000313" key="2">
    <source>
        <dbReference type="EMBL" id="MBY8337482.1"/>
    </source>
</evidence>
<keyword evidence="1" id="KW-0812">Transmembrane</keyword>
<reference evidence="2 3" key="1">
    <citation type="submission" date="2021-07" db="EMBL/GenBank/DDBJ databases">
        <title>Alteriqipengyuania abyssalis NZ-12B nov, sp.nov isolated from deep sea sponge in pacific ocean.</title>
        <authorList>
            <person name="Tareen S."/>
            <person name="Wink J."/>
        </authorList>
    </citation>
    <scope>NUCLEOTIDE SEQUENCE [LARGE SCALE GENOMIC DNA]</scope>
    <source>
        <strain evidence="2 3">NZ-12B</strain>
    </source>
</reference>
<feature type="transmembrane region" description="Helical" evidence="1">
    <location>
        <begin position="30"/>
        <end position="47"/>
    </location>
</feature>
<dbReference type="RefSeq" id="WP_222825041.1">
    <property type="nucleotide sequence ID" value="NZ_JAHWXP010000003.1"/>
</dbReference>
<keyword evidence="1" id="KW-1133">Transmembrane helix</keyword>
<dbReference type="InterPro" id="IPR025291">
    <property type="entry name" value="DUF4153"/>
</dbReference>
<protein>
    <submittedName>
        <fullName evidence="2">DUF4153 domain-containing protein</fullName>
    </submittedName>
</protein>
<feature type="transmembrane region" description="Helical" evidence="1">
    <location>
        <begin position="258"/>
        <end position="278"/>
    </location>
</feature>
<evidence type="ECO:0000313" key="3">
    <source>
        <dbReference type="Proteomes" id="UP000759298"/>
    </source>
</evidence>
<gene>
    <name evidence="2" type="ORF">KYN89_10495</name>
</gene>
<sequence length="564" mass="60741">MGDSETMDGGEAEPATARNRAESLWHLRPWLFAGLLGVAGLAIHLLLHHANDSGPRVAGAAFIAFACGAFVFTAERGRYLAPAIVSLVTGLIVGGLTWRAVGAGNDIADGGYAIAAGVFACLLAVPLFQADFLHRRMRTDYKDIHYFVWTDAITGAGALAFFLIAWLLIWLLASLFDLVGIPLRDLVQQDWFTATYAGLTLGAGLGTLRNQLKIIGTLQSVVLLVLSILALPLAVAIAVFLGAVVVSGPSVLWNATDSATPVLLSIAIGAYVLANAVLRDRDTDMVGGAVLKWSSYALALGILPLTVFAAISTGVRIDQHGLSPERLWAVCSLIVAVAFGLAYFVDALVGARGSWRDRLRASNLKLGLGTALFALFLALPILNFGAISTSDQLARLKSGAISVEEFDFSALRWDFGEPGREALERLAKSENEDVRAAAVQARDSESRYALEDRPDGPAEVDYRFADPQLRDWVEAQIEEQPWLCRPECVAIDLGADGTRRRVALVSIQGVQQLSFRDDGVLDPLTSPERAIDPATQIDEAEVEVREYRGRQIYVDGMPVGQPFE</sequence>
<comment type="caution">
    <text evidence="2">The sequence shown here is derived from an EMBL/GenBank/DDBJ whole genome shotgun (WGS) entry which is preliminary data.</text>
</comment>
<feature type="transmembrane region" description="Helical" evidence="1">
    <location>
        <begin position="191"/>
        <end position="208"/>
    </location>
</feature>
<keyword evidence="1" id="KW-0472">Membrane</keyword>
<feature type="transmembrane region" description="Helical" evidence="1">
    <location>
        <begin position="366"/>
        <end position="387"/>
    </location>
</feature>
<accession>A0ABS7PFL3</accession>
<feature type="transmembrane region" description="Helical" evidence="1">
    <location>
        <begin position="53"/>
        <end position="72"/>
    </location>
</feature>
<evidence type="ECO:0000256" key="1">
    <source>
        <dbReference type="SAM" id="Phobius"/>
    </source>
</evidence>
<feature type="transmembrane region" description="Helical" evidence="1">
    <location>
        <begin position="290"/>
        <end position="315"/>
    </location>
</feature>
<feature type="transmembrane region" description="Helical" evidence="1">
    <location>
        <begin position="112"/>
        <end position="134"/>
    </location>
</feature>
<organism evidence="2 3">
    <name type="scientific">Alteriqipengyuania abyssalis</name>
    <dbReference type="NCBI Taxonomy" id="2860200"/>
    <lineage>
        <taxon>Bacteria</taxon>
        <taxon>Pseudomonadati</taxon>
        <taxon>Pseudomonadota</taxon>
        <taxon>Alphaproteobacteria</taxon>
        <taxon>Sphingomonadales</taxon>
        <taxon>Erythrobacteraceae</taxon>
        <taxon>Alteriqipengyuania</taxon>
    </lineage>
</organism>
<feature type="transmembrane region" description="Helical" evidence="1">
    <location>
        <begin position="327"/>
        <end position="345"/>
    </location>
</feature>
<keyword evidence="3" id="KW-1185">Reference proteome</keyword>
<dbReference type="Pfam" id="PF13687">
    <property type="entry name" value="DUF4153"/>
    <property type="match status" value="1"/>
</dbReference>
<feature type="transmembrane region" description="Helical" evidence="1">
    <location>
        <begin position="146"/>
        <end position="171"/>
    </location>
</feature>
<feature type="transmembrane region" description="Helical" evidence="1">
    <location>
        <begin position="79"/>
        <end position="100"/>
    </location>
</feature>
<feature type="transmembrane region" description="Helical" evidence="1">
    <location>
        <begin position="220"/>
        <end position="246"/>
    </location>
</feature>
<dbReference type="EMBL" id="JAHWXP010000003">
    <property type="protein sequence ID" value="MBY8337482.1"/>
    <property type="molecule type" value="Genomic_DNA"/>
</dbReference>
<dbReference type="Proteomes" id="UP000759298">
    <property type="component" value="Unassembled WGS sequence"/>
</dbReference>